<evidence type="ECO:0000256" key="2">
    <source>
        <dbReference type="ARBA" id="ARBA00023125"/>
    </source>
</evidence>
<dbReference type="EMBL" id="BAABHC010000016">
    <property type="protein sequence ID" value="GAA4437691.1"/>
    <property type="molecule type" value="Genomic_DNA"/>
</dbReference>
<protein>
    <submittedName>
        <fullName evidence="5">AraC family transcriptional regulator</fullName>
    </submittedName>
</protein>
<dbReference type="PROSITE" id="PS01124">
    <property type="entry name" value="HTH_ARAC_FAMILY_2"/>
    <property type="match status" value="1"/>
</dbReference>
<dbReference type="PROSITE" id="PS00041">
    <property type="entry name" value="HTH_ARAC_FAMILY_1"/>
    <property type="match status" value="1"/>
</dbReference>
<reference evidence="6" key="1">
    <citation type="journal article" date="2019" name="Int. J. Syst. Evol. Microbiol.">
        <title>The Global Catalogue of Microorganisms (GCM) 10K type strain sequencing project: providing services to taxonomists for standard genome sequencing and annotation.</title>
        <authorList>
            <consortium name="The Broad Institute Genomics Platform"/>
            <consortium name="The Broad Institute Genome Sequencing Center for Infectious Disease"/>
            <person name="Wu L."/>
            <person name="Ma J."/>
        </authorList>
    </citation>
    <scope>NUCLEOTIDE SEQUENCE [LARGE SCALE GENOMIC DNA]</scope>
    <source>
        <strain evidence="6">JCM 17926</strain>
    </source>
</reference>
<dbReference type="PANTHER" id="PTHR47893">
    <property type="entry name" value="REGULATORY PROTEIN PCHR"/>
    <property type="match status" value="1"/>
</dbReference>
<sequence length="328" mass="38175">MKVTSKVDVVQEWICCEEISPGYDISQPLQEKEVVLQDPAISFLRSYQACACGLLLIDTEMAFTRPVQDRYEVTGESIMLGFYLDGDASADVTGFGPRKAFSPNTQYICYTPHFQALYRMPPHRRHHYFLVILSLEFYFRLMHQQSFLHKEFAARVLQGQHTYLNSEPMEITAEMKWVIHDIRNCQRNPALKRLYIEAKVAELLVLQLEQWHDQLQPRHSLLRGDDQERIAEAKAILEKNFVNPPNIQELARLVYLNEHKLKQGFKACCNHTVHGYVVWLRMQKAKQLLRQSQQRIGDIAYEVGYKNAAHFTAAFKKHFGFLPSEIKS</sequence>
<dbReference type="InterPro" id="IPR053142">
    <property type="entry name" value="PchR_regulatory_protein"/>
</dbReference>
<proteinExistence type="predicted"/>
<dbReference type="Gene3D" id="1.10.10.60">
    <property type="entry name" value="Homeodomain-like"/>
    <property type="match status" value="2"/>
</dbReference>
<accession>A0ABP8LWX8</accession>
<gene>
    <name evidence="5" type="ORF">GCM10023188_32180</name>
</gene>
<evidence type="ECO:0000256" key="3">
    <source>
        <dbReference type="ARBA" id="ARBA00023163"/>
    </source>
</evidence>
<keyword evidence="2" id="KW-0238">DNA-binding</keyword>
<dbReference type="PANTHER" id="PTHR47893:SF1">
    <property type="entry name" value="REGULATORY PROTEIN PCHR"/>
    <property type="match status" value="1"/>
</dbReference>
<name>A0ABP8LWX8_9BACT</name>
<dbReference type="InterPro" id="IPR018062">
    <property type="entry name" value="HTH_AraC-typ_CS"/>
</dbReference>
<evidence type="ECO:0000259" key="4">
    <source>
        <dbReference type="PROSITE" id="PS01124"/>
    </source>
</evidence>
<comment type="caution">
    <text evidence="5">The sequence shown here is derived from an EMBL/GenBank/DDBJ whole genome shotgun (WGS) entry which is preliminary data.</text>
</comment>
<organism evidence="5 6">
    <name type="scientific">Pontibacter saemangeumensis</name>
    <dbReference type="NCBI Taxonomy" id="1084525"/>
    <lineage>
        <taxon>Bacteria</taxon>
        <taxon>Pseudomonadati</taxon>
        <taxon>Bacteroidota</taxon>
        <taxon>Cytophagia</taxon>
        <taxon>Cytophagales</taxon>
        <taxon>Hymenobacteraceae</taxon>
        <taxon>Pontibacter</taxon>
    </lineage>
</organism>
<dbReference type="InterPro" id="IPR018060">
    <property type="entry name" value="HTH_AraC"/>
</dbReference>
<dbReference type="PRINTS" id="PR00032">
    <property type="entry name" value="HTHARAC"/>
</dbReference>
<dbReference type="InterPro" id="IPR009057">
    <property type="entry name" value="Homeodomain-like_sf"/>
</dbReference>
<evidence type="ECO:0000313" key="5">
    <source>
        <dbReference type="EMBL" id="GAA4437691.1"/>
    </source>
</evidence>
<keyword evidence="6" id="KW-1185">Reference proteome</keyword>
<dbReference type="Proteomes" id="UP001500552">
    <property type="component" value="Unassembled WGS sequence"/>
</dbReference>
<evidence type="ECO:0000256" key="1">
    <source>
        <dbReference type="ARBA" id="ARBA00023015"/>
    </source>
</evidence>
<dbReference type="SUPFAM" id="SSF46689">
    <property type="entry name" value="Homeodomain-like"/>
    <property type="match status" value="1"/>
</dbReference>
<evidence type="ECO:0000313" key="6">
    <source>
        <dbReference type="Proteomes" id="UP001500552"/>
    </source>
</evidence>
<dbReference type="Pfam" id="PF12833">
    <property type="entry name" value="HTH_18"/>
    <property type="match status" value="1"/>
</dbReference>
<feature type="domain" description="HTH araC/xylS-type" evidence="4">
    <location>
        <begin position="231"/>
        <end position="328"/>
    </location>
</feature>
<dbReference type="InterPro" id="IPR020449">
    <property type="entry name" value="Tscrpt_reg_AraC-type_HTH"/>
</dbReference>
<dbReference type="SMART" id="SM00342">
    <property type="entry name" value="HTH_ARAC"/>
    <property type="match status" value="1"/>
</dbReference>
<keyword evidence="3" id="KW-0804">Transcription</keyword>
<dbReference type="RefSeq" id="WP_345160539.1">
    <property type="nucleotide sequence ID" value="NZ_BAABHC010000016.1"/>
</dbReference>
<keyword evidence="1" id="KW-0805">Transcription regulation</keyword>